<dbReference type="EMBL" id="FPJO01000044">
    <property type="protein sequence ID" value="SFY44160.1"/>
    <property type="molecule type" value="Genomic_DNA"/>
</dbReference>
<organism evidence="1 2">
    <name type="scientific">Streptomyces atratus</name>
    <dbReference type="NCBI Taxonomy" id="1893"/>
    <lineage>
        <taxon>Bacteria</taxon>
        <taxon>Bacillati</taxon>
        <taxon>Actinomycetota</taxon>
        <taxon>Actinomycetes</taxon>
        <taxon>Kitasatosporales</taxon>
        <taxon>Streptomycetaceae</taxon>
        <taxon>Streptomyces</taxon>
    </lineage>
</organism>
<proteinExistence type="predicted"/>
<name>A0A1K2FAF8_STRAR</name>
<dbReference type="STRING" id="1893.SAMN02787144_10443"/>
<dbReference type="AlphaFoldDB" id="A0A1K2FAF8"/>
<evidence type="ECO:0000313" key="1">
    <source>
        <dbReference type="EMBL" id="SFY44160.1"/>
    </source>
</evidence>
<gene>
    <name evidence="1" type="ORF">SAMN02787144_10443</name>
</gene>
<evidence type="ECO:0000313" key="2">
    <source>
        <dbReference type="Proteomes" id="UP000181909"/>
    </source>
</evidence>
<dbReference type="Proteomes" id="UP000181909">
    <property type="component" value="Unassembled WGS sequence"/>
</dbReference>
<sequence length="57" mass="6251">MLEEKLDALSQLGEHKAMPFPPGFRGLERPARGRGGWMCGDVRPLGARWPSLSVCAD</sequence>
<accession>A0A1K2FAF8</accession>
<reference evidence="1 2" key="1">
    <citation type="submission" date="2016-11" db="EMBL/GenBank/DDBJ databases">
        <authorList>
            <person name="Jaros S."/>
            <person name="Januszkiewicz K."/>
            <person name="Wedrychowicz H."/>
        </authorList>
    </citation>
    <scope>NUCLEOTIDE SEQUENCE [LARGE SCALE GENOMIC DNA]</scope>
    <source>
        <strain evidence="1 2">OK807</strain>
    </source>
</reference>
<protein>
    <submittedName>
        <fullName evidence="1">Uncharacterized protein</fullName>
    </submittedName>
</protein>